<dbReference type="EMBL" id="AP019300">
    <property type="protein sequence ID" value="BBH01465.1"/>
    <property type="molecule type" value="Genomic_DNA"/>
</dbReference>
<protein>
    <submittedName>
        <fullName evidence="7">Basic helix-loop-helix DNA-binding superfamily protein</fullName>
    </submittedName>
</protein>
<keyword evidence="2" id="KW-0805">Transcription regulation</keyword>
<dbReference type="AlphaFoldDB" id="A0A4Y1RBV3"/>
<keyword evidence="4" id="KW-0804">Transcription</keyword>
<dbReference type="SUPFAM" id="SSF47459">
    <property type="entry name" value="HLH, helix-loop-helix DNA-binding domain"/>
    <property type="match status" value="1"/>
</dbReference>
<dbReference type="InterPro" id="IPR011598">
    <property type="entry name" value="bHLH_dom"/>
</dbReference>
<evidence type="ECO:0000256" key="2">
    <source>
        <dbReference type="ARBA" id="ARBA00023015"/>
    </source>
</evidence>
<name>A0A4Y1RBV3_PRUDU</name>
<dbReference type="PANTHER" id="PTHR45914">
    <property type="entry name" value="TRANSCRIPTION FACTOR HEC3-RELATED"/>
    <property type="match status" value="1"/>
</dbReference>
<reference evidence="7" key="1">
    <citation type="journal article" date="2019" name="Science">
        <title>Mutation of a bHLH transcription factor allowed almond domestication.</title>
        <authorList>
            <person name="Sanchez-Perez R."/>
            <person name="Pavan S."/>
            <person name="Mazzeo R."/>
            <person name="Moldovan C."/>
            <person name="Aiese Cigliano R."/>
            <person name="Del Cueto J."/>
            <person name="Ricciardi F."/>
            <person name="Lotti C."/>
            <person name="Ricciardi L."/>
            <person name="Dicenta F."/>
            <person name="Lopez-Marques R.L."/>
            <person name="Lindberg Moller B."/>
        </authorList>
    </citation>
    <scope>NUCLEOTIDE SEQUENCE</scope>
</reference>
<sequence length="342" mass="38814">MQSASVFSCTASYQHTHSMALSSFSNPEMVPPQSFGSEMTNFFQPNIEAELLAAEELVKYYQLDYNRSILPNNLFLDDHPCHDPYNLVNLENYYLDTTSDDHLLLPHLTTPDMFPQLDFYSHPYPKRQKCFQDFVYPEFTPATFYDAFPPDSCPLPELLPAPGVFATPLLTFNQHLEETVTDSNKSKVNDYEIGFTAKKKVEEKCVSAQSIAARERRRKITEKTQELGKLVPGGSKMNTAEMLTAAYNFVKYLRAQVGILEFMGSFQGFYANPLLLYMQELKGAPPAEELQVVAFPIIQEKLYLKNNCLVPEKFVEILAKHFDAQSKPSLSNNLHQLLTSSG</sequence>
<evidence type="ECO:0000256" key="3">
    <source>
        <dbReference type="ARBA" id="ARBA00023125"/>
    </source>
</evidence>
<evidence type="ECO:0000259" key="6">
    <source>
        <dbReference type="PROSITE" id="PS50888"/>
    </source>
</evidence>
<dbReference type="InterPro" id="IPR045843">
    <property type="entry name" value="IND-like"/>
</dbReference>
<dbReference type="GO" id="GO:0046983">
    <property type="term" value="F:protein dimerization activity"/>
    <property type="evidence" value="ECO:0007669"/>
    <property type="project" value="InterPro"/>
</dbReference>
<evidence type="ECO:0000256" key="5">
    <source>
        <dbReference type="ARBA" id="ARBA00023242"/>
    </source>
</evidence>
<dbReference type="GO" id="GO:0003677">
    <property type="term" value="F:DNA binding"/>
    <property type="evidence" value="ECO:0007669"/>
    <property type="project" value="UniProtKB-KW"/>
</dbReference>
<evidence type="ECO:0000256" key="1">
    <source>
        <dbReference type="ARBA" id="ARBA00004123"/>
    </source>
</evidence>
<evidence type="ECO:0000313" key="7">
    <source>
        <dbReference type="EMBL" id="BBH01465.1"/>
    </source>
</evidence>
<organism evidence="7">
    <name type="scientific">Prunus dulcis</name>
    <name type="common">Almond</name>
    <name type="synonym">Amygdalus dulcis</name>
    <dbReference type="NCBI Taxonomy" id="3755"/>
    <lineage>
        <taxon>Eukaryota</taxon>
        <taxon>Viridiplantae</taxon>
        <taxon>Streptophyta</taxon>
        <taxon>Embryophyta</taxon>
        <taxon>Tracheophyta</taxon>
        <taxon>Spermatophyta</taxon>
        <taxon>Magnoliopsida</taxon>
        <taxon>eudicotyledons</taxon>
        <taxon>Gunneridae</taxon>
        <taxon>Pentapetalae</taxon>
        <taxon>rosids</taxon>
        <taxon>fabids</taxon>
        <taxon>Rosales</taxon>
        <taxon>Rosaceae</taxon>
        <taxon>Amygdaloideae</taxon>
        <taxon>Amygdaleae</taxon>
        <taxon>Prunus</taxon>
    </lineage>
</organism>
<keyword evidence="5" id="KW-0539">Nucleus</keyword>
<dbReference type="PANTHER" id="PTHR45914:SF58">
    <property type="entry name" value="BHLH DOMAIN-CONTAINING PROTEIN"/>
    <property type="match status" value="1"/>
</dbReference>
<dbReference type="GO" id="GO:0003700">
    <property type="term" value="F:DNA-binding transcription factor activity"/>
    <property type="evidence" value="ECO:0007669"/>
    <property type="project" value="InterPro"/>
</dbReference>
<proteinExistence type="predicted"/>
<dbReference type="SMART" id="SM00353">
    <property type="entry name" value="HLH"/>
    <property type="match status" value="1"/>
</dbReference>
<dbReference type="PROSITE" id="PS50888">
    <property type="entry name" value="BHLH"/>
    <property type="match status" value="1"/>
</dbReference>
<keyword evidence="3 7" id="KW-0238">DNA-binding</keyword>
<dbReference type="Pfam" id="PF00010">
    <property type="entry name" value="HLH"/>
    <property type="match status" value="1"/>
</dbReference>
<dbReference type="GO" id="GO:0005634">
    <property type="term" value="C:nucleus"/>
    <property type="evidence" value="ECO:0007669"/>
    <property type="project" value="UniProtKB-SubCell"/>
</dbReference>
<accession>A0A4Y1RBV3</accession>
<comment type="subcellular location">
    <subcellularLocation>
        <location evidence="1">Nucleus</location>
    </subcellularLocation>
</comment>
<dbReference type="Gene3D" id="4.10.280.10">
    <property type="entry name" value="Helix-loop-helix DNA-binding domain"/>
    <property type="match status" value="1"/>
</dbReference>
<feature type="domain" description="BHLH" evidence="6">
    <location>
        <begin position="204"/>
        <end position="253"/>
    </location>
</feature>
<gene>
    <name evidence="7" type="ORF">Prudu_011741</name>
</gene>
<dbReference type="InterPro" id="IPR036638">
    <property type="entry name" value="HLH_DNA-bd_sf"/>
</dbReference>
<evidence type="ECO:0000256" key="4">
    <source>
        <dbReference type="ARBA" id="ARBA00023163"/>
    </source>
</evidence>